<dbReference type="InterPro" id="IPR036390">
    <property type="entry name" value="WH_DNA-bd_sf"/>
</dbReference>
<dbReference type="PANTHER" id="PTHR40706:SF1">
    <property type="entry name" value="RIBOFLAVIN KINASE"/>
    <property type="match status" value="1"/>
</dbReference>
<evidence type="ECO:0000256" key="9">
    <source>
        <dbReference type="ARBA" id="ARBA00022723"/>
    </source>
</evidence>
<evidence type="ECO:0000256" key="6">
    <source>
        <dbReference type="ARBA" id="ARBA00022630"/>
    </source>
</evidence>
<comment type="function">
    <text evidence="1 17">Catalyzes the CTP-dependent phosphorylation of riboflavin (vitamin B2) to form flavin mononucleotide (FMN).</text>
</comment>
<dbReference type="GO" id="GO:0000287">
    <property type="term" value="F:magnesium ion binding"/>
    <property type="evidence" value="ECO:0007669"/>
    <property type="project" value="UniProtKB-UniRule"/>
</dbReference>
<comment type="cofactor">
    <cofactor evidence="17">
        <name>Mg(2+)</name>
        <dbReference type="ChEBI" id="CHEBI:18420"/>
    </cofactor>
    <text evidence="17">Binds 1 Mg(2+) ion per subunit.</text>
</comment>
<evidence type="ECO:0000256" key="8">
    <source>
        <dbReference type="ARBA" id="ARBA00022679"/>
    </source>
</evidence>
<dbReference type="GO" id="GO:0009398">
    <property type="term" value="P:FMN biosynthetic process"/>
    <property type="evidence" value="ECO:0007669"/>
    <property type="project" value="UniProtKB-UniRule"/>
</dbReference>
<evidence type="ECO:0000256" key="1">
    <source>
        <dbReference type="ARBA" id="ARBA00003072"/>
    </source>
</evidence>
<evidence type="ECO:0000256" key="15">
    <source>
        <dbReference type="ARBA" id="ARBA00033116"/>
    </source>
</evidence>
<comment type="pathway">
    <text evidence="2 17">Cofactor biosynthesis; FMN biosynthesis; FMN from riboflavin (CTP route): step 1/1.</text>
</comment>
<accession>A0A2V2MPY1</accession>
<dbReference type="OrthoDB" id="30955at2157"/>
<evidence type="ECO:0000313" key="20">
    <source>
        <dbReference type="Proteomes" id="UP000245657"/>
    </source>
</evidence>
<evidence type="ECO:0000256" key="5">
    <source>
        <dbReference type="ARBA" id="ARBA00017394"/>
    </source>
</evidence>
<dbReference type="PANTHER" id="PTHR40706">
    <property type="entry name" value="RIBOFLAVIN KINASE"/>
    <property type="match status" value="1"/>
</dbReference>
<protein>
    <recommendedName>
        <fullName evidence="5 17">Riboflavin kinase</fullName>
        <shortName evidence="17">RFK</shortName>
        <ecNumber evidence="4 17">2.7.1.161</ecNumber>
    </recommendedName>
    <alternativeName>
        <fullName evidence="14 17">CTP-dependent riboflavin kinase</fullName>
    </alternativeName>
    <alternativeName>
        <fullName evidence="15 17">CTP:riboflavin 5'-phosphotransferase</fullName>
    </alternativeName>
    <alternativeName>
        <fullName evidence="13 17">Flavokinase</fullName>
    </alternativeName>
</protein>
<dbReference type="Gene3D" id="2.40.30.30">
    <property type="entry name" value="Riboflavin kinase-like"/>
    <property type="match status" value="1"/>
</dbReference>
<comment type="catalytic activity">
    <reaction evidence="16 17">
        <text>riboflavin + CTP = CDP + FMN + H(+)</text>
        <dbReference type="Rhea" id="RHEA:25021"/>
        <dbReference type="ChEBI" id="CHEBI:15378"/>
        <dbReference type="ChEBI" id="CHEBI:37563"/>
        <dbReference type="ChEBI" id="CHEBI:57986"/>
        <dbReference type="ChEBI" id="CHEBI:58069"/>
        <dbReference type="ChEBI" id="CHEBI:58210"/>
        <dbReference type="EC" id="2.7.1.161"/>
    </reaction>
</comment>
<evidence type="ECO:0000256" key="14">
    <source>
        <dbReference type="ARBA" id="ARBA00030544"/>
    </source>
</evidence>
<dbReference type="InterPro" id="IPR023470">
    <property type="entry name" value="Riboflavin_kinase_archaeal"/>
</dbReference>
<sequence length="221" mass="24697">MTGPEDLECLKHIALRGGLHDPVFLNSQGLGCELGISPQTASRRLKSLEQQELIKRTIIADGQQITISEEGESVLRKEYCDYYRLFGRKETQYQFPGTVESGLGEGAYYMSIRQYVHQFEKILGFAPYPGTLNLRLSPVAIQRRKKLTIADWLVVDGFESEGRTFGQVRCLPCLIGNIPCGIVVPGRSHYPDALVEVVAPVGLRRELNLKDGDEVMIEVSL</sequence>
<evidence type="ECO:0000259" key="18">
    <source>
        <dbReference type="Pfam" id="PF01982"/>
    </source>
</evidence>
<proteinExistence type="inferred from homology"/>
<feature type="binding site" evidence="17">
    <location>
        <begin position="102"/>
        <end position="107"/>
    </location>
    <ligand>
        <name>CDP</name>
        <dbReference type="ChEBI" id="CHEBI:58069"/>
    </ligand>
</feature>
<feature type="binding site" evidence="17">
    <location>
        <position position="131"/>
    </location>
    <ligand>
        <name>Mg(2+)</name>
        <dbReference type="ChEBI" id="CHEBI:18420"/>
    </ligand>
</feature>
<dbReference type="GO" id="GO:0008531">
    <property type="term" value="F:riboflavin kinase activity"/>
    <property type="evidence" value="ECO:0007669"/>
    <property type="project" value="InterPro"/>
</dbReference>
<keyword evidence="9 17" id="KW-0479">Metal-binding</keyword>
<evidence type="ECO:0000256" key="7">
    <source>
        <dbReference type="ARBA" id="ARBA00022643"/>
    </source>
</evidence>
<dbReference type="Pfam" id="PF01982">
    <property type="entry name" value="CTP-dep_RFKase"/>
    <property type="match status" value="1"/>
</dbReference>
<dbReference type="SUPFAM" id="SSF46785">
    <property type="entry name" value="Winged helix' DNA-binding domain"/>
    <property type="match status" value="1"/>
</dbReference>
<dbReference type="InterPro" id="IPR039063">
    <property type="entry name" value="RibK_CTP-dep"/>
</dbReference>
<evidence type="ECO:0000256" key="17">
    <source>
        <dbReference type="HAMAP-Rule" id="MF_01285"/>
    </source>
</evidence>
<feature type="binding site" evidence="17">
    <location>
        <position position="133"/>
    </location>
    <ligand>
        <name>Mg(2+)</name>
        <dbReference type="ChEBI" id="CHEBI:18420"/>
    </ligand>
</feature>
<organism evidence="19 20">
    <name type="scientific">Methanospirillum lacunae</name>
    <dbReference type="NCBI Taxonomy" id="668570"/>
    <lineage>
        <taxon>Archaea</taxon>
        <taxon>Methanobacteriati</taxon>
        <taxon>Methanobacteriota</taxon>
        <taxon>Stenosarchaea group</taxon>
        <taxon>Methanomicrobia</taxon>
        <taxon>Methanomicrobiales</taxon>
        <taxon>Methanospirillaceae</taxon>
        <taxon>Methanospirillum</taxon>
    </lineage>
</organism>
<feature type="binding site" evidence="17">
    <location>
        <begin position="201"/>
        <end position="204"/>
    </location>
    <ligand>
        <name>CDP</name>
        <dbReference type="ChEBI" id="CHEBI:58069"/>
    </ligand>
</feature>
<evidence type="ECO:0000256" key="12">
    <source>
        <dbReference type="ARBA" id="ARBA00022842"/>
    </source>
</evidence>
<dbReference type="AlphaFoldDB" id="A0A2V2MPY1"/>
<dbReference type="UniPathway" id="UPA00276">
    <property type="reaction ID" value="UER00929"/>
</dbReference>
<evidence type="ECO:0000256" key="2">
    <source>
        <dbReference type="ARBA" id="ARBA00005219"/>
    </source>
</evidence>
<dbReference type="Proteomes" id="UP000245657">
    <property type="component" value="Unassembled WGS sequence"/>
</dbReference>
<keyword evidence="7 17" id="KW-0288">FMN</keyword>
<evidence type="ECO:0000256" key="11">
    <source>
        <dbReference type="ARBA" id="ARBA00022777"/>
    </source>
</evidence>
<dbReference type="EC" id="2.7.1.161" evidence="4 17"/>
<comment type="caution">
    <text evidence="17">Lacks conserved residue(s) required for the propagation of feature annotation.</text>
</comment>
<dbReference type="RefSeq" id="WP_109969924.1">
    <property type="nucleotide sequence ID" value="NZ_CP176093.1"/>
</dbReference>
<gene>
    <name evidence="17" type="primary">ribK</name>
    <name evidence="19" type="ORF">DK846_15610</name>
</gene>
<evidence type="ECO:0000256" key="4">
    <source>
        <dbReference type="ARBA" id="ARBA00011987"/>
    </source>
</evidence>
<dbReference type="GO" id="GO:0000166">
    <property type="term" value="F:nucleotide binding"/>
    <property type="evidence" value="ECO:0007669"/>
    <property type="project" value="UniProtKB-UniRule"/>
</dbReference>
<reference evidence="19 20" key="1">
    <citation type="submission" date="2018-05" db="EMBL/GenBank/DDBJ databases">
        <title>Draft genome of Methanospirillum lacunae Ki8-1.</title>
        <authorList>
            <person name="Dueholm M.S."/>
            <person name="Nielsen P.H."/>
            <person name="Bakmann L.F."/>
            <person name="Otzen D.E."/>
        </authorList>
    </citation>
    <scope>NUCLEOTIDE SEQUENCE [LARGE SCALE GENOMIC DNA]</scope>
    <source>
        <strain evidence="19 20">Ki8-1</strain>
    </source>
</reference>
<dbReference type="SUPFAM" id="SSF82114">
    <property type="entry name" value="Riboflavin kinase-like"/>
    <property type="match status" value="1"/>
</dbReference>
<feature type="domain" description="Riboflavin kinase" evidence="18">
    <location>
        <begin position="99"/>
        <end position="219"/>
    </location>
</feature>
<dbReference type="EMBL" id="QGMY01000016">
    <property type="protein sequence ID" value="PWR70162.1"/>
    <property type="molecule type" value="Genomic_DNA"/>
</dbReference>
<dbReference type="HAMAP" id="MF_01285">
    <property type="entry name" value="Riboflavin_kinase"/>
    <property type="match status" value="1"/>
</dbReference>
<dbReference type="InterPro" id="IPR023465">
    <property type="entry name" value="Riboflavin_kinase_dom_sf"/>
</dbReference>
<evidence type="ECO:0000256" key="3">
    <source>
        <dbReference type="ARBA" id="ARBA00006428"/>
    </source>
</evidence>
<dbReference type="InterPro" id="IPR023602">
    <property type="entry name" value="Riboflavin_kinase_CTP-dep"/>
</dbReference>
<feature type="binding site" evidence="17">
    <location>
        <position position="196"/>
    </location>
    <ligand>
        <name>FMN</name>
        <dbReference type="ChEBI" id="CHEBI:58210"/>
    </ligand>
</feature>
<keyword evidence="10 17" id="KW-0547">Nucleotide-binding</keyword>
<keyword evidence="6 17" id="KW-0285">Flavoprotein</keyword>
<evidence type="ECO:0000256" key="13">
    <source>
        <dbReference type="ARBA" id="ARBA00029789"/>
    </source>
</evidence>
<keyword evidence="12 17" id="KW-0460">Magnesium</keyword>
<dbReference type="Gene3D" id="1.10.10.10">
    <property type="entry name" value="Winged helix-like DNA-binding domain superfamily/Winged helix DNA-binding domain"/>
    <property type="match status" value="1"/>
</dbReference>
<comment type="caution">
    <text evidence="19">The sequence shown here is derived from an EMBL/GenBank/DDBJ whole genome shotgun (WGS) entry which is preliminary data.</text>
</comment>
<evidence type="ECO:0000313" key="19">
    <source>
        <dbReference type="EMBL" id="PWR70162.1"/>
    </source>
</evidence>
<keyword evidence="8 17" id="KW-0808">Transferase</keyword>
<dbReference type="InterPro" id="IPR036388">
    <property type="entry name" value="WH-like_DNA-bd_sf"/>
</dbReference>
<name>A0A2V2MPY1_9EURY</name>
<comment type="similarity">
    <text evidence="3 17">Belongs to the archaeal riboflavin kinase family.</text>
</comment>
<dbReference type="GeneID" id="97548304"/>
<feature type="binding site" evidence="17">
    <location>
        <position position="188"/>
    </location>
    <ligand>
        <name>FMN</name>
        <dbReference type="ChEBI" id="CHEBI:58210"/>
    </ligand>
</feature>
<evidence type="ECO:0000256" key="10">
    <source>
        <dbReference type="ARBA" id="ARBA00022741"/>
    </source>
</evidence>
<dbReference type="GO" id="GO:0009231">
    <property type="term" value="P:riboflavin biosynthetic process"/>
    <property type="evidence" value="ECO:0007669"/>
    <property type="project" value="InterPro"/>
</dbReference>
<keyword evidence="11 17" id="KW-0418">Kinase</keyword>
<evidence type="ECO:0000256" key="16">
    <source>
        <dbReference type="ARBA" id="ARBA00047857"/>
    </source>
</evidence>
<keyword evidence="20" id="KW-1185">Reference proteome</keyword>